<comment type="similarity">
    <text evidence="1">Belongs to the iron-sulfur cluster assembly SufBD family.</text>
</comment>
<dbReference type="InterPro" id="IPR011542">
    <property type="entry name" value="SUF_FeS_clus_asmbl_SufD"/>
</dbReference>
<name>D7BP09_ARCHD</name>
<keyword evidence="4" id="KW-1185">Reference proteome</keyword>
<dbReference type="InterPro" id="IPR037284">
    <property type="entry name" value="SUF_FeS_clus_asmbl_SufBD_sf"/>
</dbReference>
<dbReference type="NCBIfam" id="TIGR01981">
    <property type="entry name" value="sufD"/>
    <property type="match status" value="1"/>
</dbReference>
<reference evidence="3 4" key="1">
    <citation type="journal article" date="2010" name="Stand. Genomic Sci.">
        <title>Complete genome sequence of Arcanobacterium haemolyticum type strain (11018).</title>
        <authorList>
            <person name="Yasawong M."/>
            <person name="Teshima H."/>
            <person name="Lapidus A."/>
            <person name="Nolan M."/>
            <person name="Lucas S."/>
            <person name="Glavina Del Rio T."/>
            <person name="Tice H."/>
            <person name="Cheng J."/>
            <person name="Bruce D."/>
            <person name="Detter C."/>
            <person name="Tapia R."/>
            <person name="Han C."/>
            <person name="Goodwin L."/>
            <person name="Pitluck S."/>
            <person name="Liolios K."/>
            <person name="Ivanova N."/>
            <person name="Mavromatis K."/>
            <person name="Mikhailova N."/>
            <person name="Pati A."/>
            <person name="Chen A."/>
            <person name="Palaniappan K."/>
            <person name="Land M."/>
            <person name="Hauser L."/>
            <person name="Chang Y."/>
            <person name="Jeffries C."/>
            <person name="Rohde M."/>
            <person name="Sikorski J."/>
            <person name="Pukall R."/>
            <person name="Goker M."/>
            <person name="Woyke T."/>
            <person name="Bristow J."/>
            <person name="Eisen J."/>
            <person name="Markowitz V."/>
            <person name="Hugenholtz P."/>
            <person name="Kyrpides N."/>
            <person name="Klenk H."/>
        </authorList>
    </citation>
    <scope>NUCLEOTIDE SEQUENCE [LARGE SCALE GENOMIC DNA]</scope>
    <source>
        <strain evidence="4">ATCC 9345 / DSM 20595 / CCUG 17215 / LMG 16163 / NBRC 15585 / NCTC 8452 / 11018</strain>
    </source>
</reference>
<dbReference type="GO" id="GO:0016226">
    <property type="term" value="P:iron-sulfur cluster assembly"/>
    <property type="evidence" value="ECO:0007669"/>
    <property type="project" value="InterPro"/>
</dbReference>
<evidence type="ECO:0000259" key="2">
    <source>
        <dbReference type="Pfam" id="PF01458"/>
    </source>
</evidence>
<evidence type="ECO:0000256" key="1">
    <source>
        <dbReference type="ARBA" id="ARBA00043967"/>
    </source>
</evidence>
<evidence type="ECO:0000313" key="3">
    <source>
        <dbReference type="EMBL" id="ADH92658.1"/>
    </source>
</evidence>
<dbReference type="OrthoDB" id="9803529at2"/>
<evidence type="ECO:0000313" key="4">
    <source>
        <dbReference type="Proteomes" id="UP000000376"/>
    </source>
</evidence>
<dbReference type="RefSeq" id="WP_013170154.1">
    <property type="nucleotide sequence ID" value="NC_014218.1"/>
</dbReference>
<dbReference type="PANTHER" id="PTHR43575">
    <property type="entry name" value="PROTEIN ABCI7, CHLOROPLASTIC"/>
    <property type="match status" value="1"/>
</dbReference>
<dbReference type="InterPro" id="IPR055346">
    <property type="entry name" value="Fe-S_cluster_assembly_SufBD"/>
</dbReference>
<protein>
    <submittedName>
        <fullName evidence="3">FeS assembly protein SufD</fullName>
    </submittedName>
</protein>
<dbReference type="InterPro" id="IPR000825">
    <property type="entry name" value="SUF_FeS_clus_asmbl_SufBD_core"/>
</dbReference>
<feature type="domain" description="SUF system FeS cluster assembly SufBD core" evidence="2">
    <location>
        <begin position="117"/>
        <end position="341"/>
    </location>
</feature>
<organism evidence="3 4">
    <name type="scientific">Arcanobacterium haemolyticum (strain ATCC 9345 / DSM 20595 / CCM 5947 / CCUG 17215 / LMG 16163 / NBRC 15585 / NCTC 8452 / 11018)</name>
    <dbReference type="NCBI Taxonomy" id="644284"/>
    <lineage>
        <taxon>Bacteria</taxon>
        <taxon>Bacillati</taxon>
        <taxon>Actinomycetota</taxon>
        <taxon>Actinomycetes</taxon>
        <taxon>Actinomycetales</taxon>
        <taxon>Actinomycetaceae</taxon>
        <taxon>Arcanobacterium</taxon>
    </lineage>
</organism>
<accession>D7BP09</accession>
<dbReference type="STRING" id="644284.Arch_0936"/>
<dbReference type="PANTHER" id="PTHR43575:SF1">
    <property type="entry name" value="PROTEIN ABCI7, CHLOROPLASTIC"/>
    <property type="match status" value="1"/>
</dbReference>
<sequence length="376" mass="40971">MSQVMNSRADRALSFDLEAFPIPHGREEDWRFTPIEKIDDFFTGATDETPAVTVTGDARYELIARDDSRLGRVSPPEDRTSVVEWNAFTQAHAITLPRDTKLEHETVIAVTGQGNTDVAPLHVYVEAESHSEGIVVLTHNGTGRINEGVEIVVGDGAHLTFVTVQEWDEGTVHTASNRIRIGRDATLKHIVVSLGGSLVRVVSSVEYSAPGANVNMLGAYFVDGGQHIENRLLVDHSVPNAISNVTYKGALQGTDAHSVWVGDVLIRPEGTGTNTYELNRNLLLTRGARADSVPNLEIETGEIEGAGHASATGRFDDEQLFYLMSRGISEDEARRLVVRGFFAELIQQIGVEQVEAKLMQAIEAELDLTMGCADNA</sequence>
<dbReference type="HOGENOM" id="CLU_026231_6_0_11"/>
<dbReference type="EMBL" id="CP002045">
    <property type="protein sequence ID" value="ADH92658.1"/>
    <property type="molecule type" value="Genomic_DNA"/>
</dbReference>
<gene>
    <name evidence="3" type="ordered locus">Arch_0936</name>
</gene>
<dbReference type="eggNOG" id="COG0719">
    <property type="taxonomic scope" value="Bacteria"/>
</dbReference>
<proteinExistence type="inferred from homology"/>
<dbReference type="Pfam" id="PF01458">
    <property type="entry name" value="SUFBD_core"/>
    <property type="match status" value="1"/>
</dbReference>
<dbReference type="SUPFAM" id="SSF101960">
    <property type="entry name" value="Stabilizer of iron transporter SufD"/>
    <property type="match status" value="1"/>
</dbReference>
<dbReference type="Proteomes" id="UP000000376">
    <property type="component" value="Chromosome"/>
</dbReference>
<dbReference type="KEGG" id="ahe:Arch_0936"/>
<dbReference type="AlphaFoldDB" id="D7BP09"/>